<name>A0A6B2EAX5_9DIPT</name>
<dbReference type="CDD" id="cd13122">
    <property type="entry name" value="MSL2_CXC"/>
    <property type="match status" value="1"/>
</dbReference>
<proteinExistence type="inferred from homology"/>
<keyword evidence="1 3" id="KW-0863">Zinc-finger</keyword>
<evidence type="ECO:0000256" key="1">
    <source>
        <dbReference type="ARBA" id="ARBA00022771"/>
    </source>
</evidence>
<accession>A0A6B2EAX5</accession>
<dbReference type="SUPFAM" id="SSF57850">
    <property type="entry name" value="RING/U-box"/>
    <property type="match status" value="1"/>
</dbReference>
<sequence length="485" mass="52388">MNPTSLYVSVSRLVFQSDTLEQNWTDLFRLIPYLRQSLSCCVCGNLLMEPYSPDSPCQHHECKTCIGGRKNLKPSCTWCREYQKYEENVQLRILLQCYKSLCEHIKSSGIYQVMMKQVQSSVKMNGTSAGASLVDIIDEGVMFQDNFKSSAGLTKSAYSILPCLYTSIPSGQRESGKPPERPATVTAPTVPVRAPPAPPAQPAIKTVSNGSAMYSVLYAGNGNKITIKRKTAEPAPAPPPPPPEPQIPVKNLPCFKKPFQATTKAAAAAAKAAAKRKGCRCGNATATPGKLTCCGQRCPCYVESKACLDCKCRGCRNPHRPDGFKVRPRIPELENLELSLDSATMPDSFSGQTEAFHNMEQEMTDQHITIDHGPPSPVVFTSTSLQGNIQVLNVYSGSLSPASTTVPAIIMSETPATSSSSISSVSSASSSSTSSAYALKDYGLLNAVFAEEIVDSQDSLLTDDDSREQPSDDDDAEQSDVEIDV</sequence>
<feature type="compositionally biased region" description="Low complexity" evidence="5">
    <location>
        <begin position="182"/>
        <end position="192"/>
    </location>
</feature>
<feature type="region of interest" description="Disordered" evidence="5">
    <location>
        <begin position="459"/>
        <end position="485"/>
    </location>
</feature>
<dbReference type="PROSITE" id="PS52051">
    <property type="entry name" value="CXC_MSL2"/>
    <property type="match status" value="1"/>
</dbReference>
<evidence type="ECO:0000259" key="6">
    <source>
        <dbReference type="PROSITE" id="PS50089"/>
    </source>
</evidence>
<dbReference type="SMART" id="SM01114">
    <property type="entry name" value="CXC"/>
    <property type="match status" value="1"/>
</dbReference>
<keyword evidence="1 3" id="KW-0479">Metal-binding</keyword>
<dbReference type="PROSITE" id="PS50089">
    <property type="entry name" value="ZF_RING_2"/>
    <property type="match status" value="1"/>
</dbReference>
<evidence type="ECO:0000256" key="5">
    <source>
        <dbReference type="SAM" id="MobiDB-lite"/>
    </source>
</evidence>
<keyword evidence="4" id="KW-0539">Nucleus</keyword>
<dbReference type="EMBL" id="GIFK01001455">
    <property type="protein sequence ID" value="NBJ59158.1"/>
    <property type="molecule type" value="Transcribed_RNA"/>
</dbReference>
<dbReference type="Pfam" id="PF16682">
    <property type="entry name" value="MSL2-CXC"/>
    <property type="match status" value="1"/>
</dbReference>
<dbReference type="PANTHER" id="PTHR16048:SF3">
    <property type="entry name" value="E3 UBIQUITIN-PROTEIN LIGASE MSL2"/>
    <property type="match status" value="1"/>
</dbReference>
<comment type="similarity">
    <text evidence="4">Belongs to the MSL2 family.</text>
</comment>
<dbReference type="Gene3D" id="3.30.40.10">
    <property type="entry name" value="Zinc/RING finger domain, C3HC4 (zinc finger)"/>
    <property type="match status" value="1"/>
</dbReference>
<keyword evidence="2" id="KW-0862">Zinc</keyword>
<dbReference type="PANTHER" id="PTHR16048">
    <property type="entry name" value="MSL2-RELATED"/>
    <property type="match status" value="1"/>
</dbReference>
<feature type="domain" description="RING-type" evidence="6">
    <location>
        <begin position="40"/>
        <end position="80"/>
    </location>
</feature>
<evidence type="ECO:0000313" key="8">
    <source>
        <dbReference type="EMBL" id="NBJ59158.1"/>
    </source>
</evidence>
<evidence type="ECO:0000259" key="7">
    <source>
        <dbReference type="PROSITE" id="PS52051"/>
    </source>
</evidence>
<protein>
    <submittedName>
        <fullName evidence="8">Putative e3 ubiquitin-protein ligase msl2</fullName>
    </submittedName>
</protein>
<dbReference type="InterPro" id="IPR033467">
    <property type="entry name" value="Tesmin/TSO1-like_CXC"/>
</dbReference>
<evidence type="ECO:0000256" key="2">
    <source>
        <dbReference type="ARBA" id="ARBA00022833"/>
    </source>
</evidence>
<organism evidence="8">
    <name type="scientific">Phlebotomus kandelakii</name>
    <dbReference type="NCBI Taxonomy" id="1109342"/>
    <lineage>
        <taxon>Eukaryota</taxon>
        <taxon>Metazoa</taxon>
        <taxon>Ecdysozoa</taxon>
        <taxon>Arthropoda</taxon>
        <taxon>Hexapoda</taxon>
        <taxon>Insecta</taxon>
        <taxon>Pterygota</taxon>
        <taxon>Neoptera</taxon>
        <taxon>Endopterygota</taxon>
        <taxon>Diptera</taxon>
        <taxon>Nematocera</taxon>
        <taxon>Psychodoidea</taxon>
        <taxon>Psychodidae</taxon>
        <taxon>Phlebotomus</taxon>
        <taxon>Larroussius</taxon>
    </lineage>
</organism>
<dbReference type="InterPro" id="IPR032043">
    <property type="entry name" value="Msl2_Znf-RING"/>
</dbReference>
<evidence type="ECO:0000256" key="4">
    <source>
        <dbReference type="PROSITE-ProRule" id="PRU01396"/>
    </source>
</evidence>
<dbReference type="GO" id="GO:0061630">
    <property type="term" value="F:ubiquitin protein ligase activity"/>
    <property type="evidence" value="ECO:0007669"/>
    <property type="project" value="InterPro"/>
</dbReference>
<dbReference type="AlphaFoldDB" id="A0A6B2EAX5"/>
<feature type="domain" description="CXC MSL2-type" evidence="7">
    <location>
        <begin position="274"/>
        <end position="325"/>
    </location>
</feature>
<dbReference type="InterPro" id="IPR001841">
    <property type="entry name" value="Znf_RING"/>
</dbReference>
<dbReference type="InterPro" id="IPR032049">
    <property type="entry name" value="Msl2-CXC"/>
</dbReference>
<evidence type="ECO:0000256" key="3">
    <source>
        <dbReference type="PROSITE-ProRule" id="PRU00175"/>
    </source>
</evidence>
<dbReference type="CDD" id="cd16522">
    <property type="entry name" value="RING-HC_MSL2"/>
    <property type="match status" value="1"/>
</dbReference>
<dbReference type="GO" id="GO:0008270">
    <property type="term" value="F:zinc ion binding"/>
    <property type="evidence" value="ECO:0007669"/>
    <property type="project" value="UniProtKB-KW"/>
</dbReference>
<keyword evidence="4" id="KW-0158">Chromosome</keyword>
<reference evidence="8" key="1">
    <citation type="submission" date="2019-10" db="EMBL/GenBank/DDBJ databases">
        <title>Short sand fly seasons in Tbilisi, Georgia, hinder development of host immunity to saliva of the visceral leishmaniasis vector Phlebotomus kandelakii.</title>
        <authorList>
            <person name="Oliveira F."/>
            <person name="Giorgobiani E."/>
            <person name="Guimaraes-Costa A.B."/>
            <person name="Abdeladhim M."/>
            <person name="Oristian J."/>
            <person name="Tskhvaradze L."/>
            <person name="Tsertsvadze N."/>
            <person name="Zakalashvili M."/>
            <person name="Valenzuela J.G."/>
            <person name="Kamhawi S."/>
        </authorList>
    </citation>
    <scope>NUCLEOTIDE SEQUENCE</scope>
    <source>
        <strain evidence="8">Wild-capture in Tbilisi</strain>
        <tissue evidence="8">Salivary glands</tissue>
    </source>
</reference>
<feature type="region of interest" description="Disordered" evidence="5">
    <location>
        <begin position="171"/>
        <end position="202"/>
    </location>
</feature>
<dbReference type="GO" id="GO:0072487">
    <property type="term" value="C:MSL complex"/>
    <property type="evidence" value="ECO:0007669"/>
    <property type="project" value="UniProtKB-UniRule"/>
</dbReference>
<dbReference type="GO" id="GO:0016567">
    <property type="term" value="P:protein ubiquitination"/>
    <property type="evidence" value="ECO:0007669"/>
    <property type="project" value="TreeGrafter"/>
</dbReference>
<dbReference type="InterPro" id="IPR037922">
    <property type="entry name" value="MSL2"/>
</dbReference>
<dbReference type="InterPro" id="IPR013083">
    <property type="entry name" value="Znf_RING/FYVE/PHD"/>
</dbReference>
<dbReference type="Pfam" id="PF16685">
    <property type="entry name" value="zf-RING_10"/>
    <property type="match status" value="1"/>
</dbReference>
<feature type="compositionally biased region" description="Acidic residues" evidence="5">
    <location>
        <begin position="461"/>
        <end position="485"/>
    </location>
</feature>